<comment type="caution">
    <text evidence="1">The sequence shown here is derived from an EMBL/GenBank/DDBJ whole genome shotgun (WGS) entry which is preliminary data.</text>
</comment>
<accession>A0A835N773</accession>
<evidence type="ECO:0000313" key="2">
    <source>
        <dbReference type="Proteomes" id="UP000657918"/>
    </source>
</evidence>
<dbReference type="AlphaFoldDB" id="A0A835N773"/>
<evidence type="ECO:0000313" key="1">
    <source>
        <dbReference type="EMBL" id="KAF9687418.1"/>
    </source>
</evidence>
<protein>
    <submittedName>
        <fullName evidence="1">Uncharacterized protein</fullName>
    </submittedName>
</protein>
<proteinExistence type="predicted"/>
<dbReference type="Proteomes" id="UP000657918">
    <property type="component" value="Unassembled WGS sequence"/>
</dbReference>
<sequence length="85" mass="9877">MTEHFVACNSLIPRRLDTVYYPLHKKLDESVIEFNDIGYNVLLNSYSANKFIPYFVSRLQHCMNKVSVPETEIVQAQMIETGTHQ</sequence>
<dbReference type="EMBL" id="JADGMS010000002">
    <property type="protein sequence ID" value="KAF9687418.1"/>
    <property type="molecule type" value="Genomic_DNA"/>
</dbReference>
<reference evidence="1 2" key="1">
    <citation type="submission" date="2020-10" db="EMBL/GenBank/DDBJ databases">
        <title>Plant Genome Project.</title>
        <authorList>
            <person name="Zhang R.-G."/>
        </authorList>
    </citation>
    <scope>NUCLEOTIDE SEQUENCE [LARGE SCALE GENOMIC DNA]</scope>
    <source>
        <strain evidence="1">FAFU-HL-1</strain>
        <tissue evidence="1">Leaf</tissue>
    </source>
</reference>
<name>A0A835N773_9ROSI</name>
<organism evidence="1 2">
    <name type="scientific">Salix dunnii</name>
    <dbReference type="NCBI Taxonomy" id="1413687"/>
    <lineage>
        <taxon>Eukaryota</taxon>
        <taxon>Viridiplantae</taxon>
        <taxon>Streptophyta</taxon>
        <taxon>Embryophyta</taxon>
        <taxon>Tracheophyta</taxon>
        <taxon>Spermatophyta</taxon>
        <taxon>Magnoliopsida</taxon>
        <taxon>eudicotyledons</taxon>
        <taxon>Gunneridae</taxon>
        <taxon>Pentapetalae</taxon>
        <taxon>rosids</taxon>
        <taxon>fabids</taxon>
        <taxon>Malpighiales</taxon>
        <taxon>Salicaceae</taxon>
        <taxon>Saliceae</taxon>
        <taxon>Salix</taxon>
    </lineage>
</organism>
<gene>
    <name evidence="1" type="ORF">SADUNF_Sadunf02G0091400</name>
</gene>
<keyword evidence="2" id="KW-1185">Reference proteome</keyword>